<evidence type="ECO:0000313" key="3">
    <source>
        <dbReference type="Proteomes" id="UP000033874"/>
    </source>
</evidence>
<keyword evidence="1" id="KW-1133">Transmembrane helix</keyword>
<evidence type="ECO:0000256" key="1">
    <source>
        <dbReference type="SAM" id="Phobius"/>
    </source>
</evidence>
<keyword evidence="1" id="KW-0812">Transmembrane</keyword>
<evidence type="ECO:0008006" key="4">
    <source>
        <dbReference type="Google" id="ProtNLM"/>
    </source>
</evidence>
<evidence type="ECO:0000313" key="2">
    <source>
        <dbReference type="EMBL" id="KKW93062.1"/>
    </source>
</evidence>
<comment type="caution">
    <text evidence="2">The sequence shown here is derived from an EMBL/GenBank/DDBJ whole genome shotgun (WGS) entry which is preliminary data.</text>
</comment>
<accession>A0A0M3AS65</accession>
<proteinExistence type="predicted"/>
<sequence>MTFTLNEIALLLIALLVGLVLGLMLSGRGKYKRYWRDEQLAHRQAIQDRETRLAAAQDRIAELEQQSGPIGPGTAEAVAGAVHGRDDLSRIQGITPQDEVALNEAGYHRYRQIAAIGSEQEAALETRLGLKRGVIAREDWRKQARLLDARRDDEHARLYAHRAHQA</sequence>
<organism evidence="2 3">
    <name type="scientific">Sphingobium chungbukense</name>
    <dbReference type="NCBI Taxonomy" id="56193"/>
    <lineage>
        <taxon>Bacteria</taxon>
        <taxon>Pseudomonadati</taxon>
        <taxon>Pseudomonadota</taxon>
        <taxon>Alphaproteobacteria</taxon>
        <taxon>Sphingomonadales</taxon>
        <taxon>Sphingomonadaceae</taxon>
        <taxon>Sphingobium</taxon>
    </lineage>
</organism>
<dbReference type="STRING" id="56193.YP76_07630"/>
<protein>
    <recommendedName>
        <fullName evidence="4">50S ribosomal protein L21</fullName>
    </recommendedName>
</protein>
<dbReference type="Proteomes" id="UP000033874">
    <property type="component" value="Unassembled WGS sequence"/>
</dbReference>
<gene>
    <name evidence="2" type="ORF">YP76_07630</name>
</gene>
<name>A0A0M3AS65_9SPHN</name>
<dbReference type="AlphaFoldDB" id="A0A0M3AS65"/>
<keyword evidence="1" id="KW-0472">Membrane</keyword>
<reference evidence="2 3" key="1">
    <citation type="submission" date="2015-04" db="EMBL/GenBank/DDBJ databases">
        <title>Genome sequence of aromatic hydrocarbons-degrading Sphingobium chungbukense DJ77.</title>
        <authorList>
            <person name="Kim Y.-C."/>
            <person name="Chae J.-C."/>
        </authorList>
    </citation>
    <scope>NUCLEOTIDE SEQUENCE [LARGE SCALE GENOMIC DNA]</scope>
    <source>
        <strain evidence="2 3">DJ77</strain>
    </source>
</reference>
<feature type="transmembrane region" description="Helical" evidence="1">
    <location>
        <begin position="6"/>
        <end position="26"/>
    </location>
</feature>
<dbReference type="PATRIC" id="fig|56193.3.peg.1575"/>
<dbReference type="EMBL" id="LBIC01000003">
    <property type="protein sequence ID" value="KKW93062.1"/>
    <property type="molecule type" value="Genomic_DNA"/>
</dbReference>
<keyword evidence="3" id="KW-1185">Reference proteome</keyword>